<keyword evidence="2" id="KW-1185">Reference proteome</keyword>
<gene>
    <name evidence="1" type="ORF">BpHYR1_026502</name>
</gene>
<organism evidence="1 2">
    <name type="scientific">Brachionus plicatilis</name>
    <name type="common">Marine rotifer</name>
    <name type="synonym">Brachionus muelleri</name>
    <dbReference type="NCBI Taxonomy" id="10195"/>
    <lineage>
        <taxon>Eukaryota</taxon>
        <taxon>Metazoa</taxon>
        <taxon>Spiralia</taxon>
        <taxon>Gnathifera</taxon>
        <taxon>Rotifera</taxon>
        <taxon>Eurotatoria</taxon>
        <taxon>Monogononta</taxon>
        <taxon>Pseudotrocha</taxon>
        <taxon>Ploima</taxon>
        <taxon>Brachionidae</taxon>
        <taxon>Brachionus</taxon>
    </lineage>
</organism>
<evidence type="ECO:0000313" key="1">
    <source>
        <dbReference type="EMBL" id="RMZ95914.1"/>
    </source>
</evidence>
<comment type="caution">
    <text evidence="1">The sequence shown here is derived from an EMBL/GenBank/DDBJ whole genome shotgun (WGS) entry which is preliminary data.</text>
</comment>
<dbReference type="EMBL" id="REGN01012321">
    <property type="protein sequence ID" value="RMZ95914.1"/>
    <property type="molecule type" value="Genomic_DNA"/>
</dbReference>
<evidence type="ECO:0000313" key="2">
    <source>
        <dbReference type="Proteomes" id="UP000276133"/>
    </source>
</evidence>
<name>A0A3M7PB22_BRAPC</name>
<dbReference type="Proteomes" id="UP000276133">
    <property type="component" value="Unassembled WGS sequence"/>
</dbReference>
<sequence>MCLPFVCLLSTSKSSEYLFFRCRKHNKNRYFALEGKTPLFLITPINQNRTKMRTTKIGSFKFGIDWSHISKLDLDFFSNNEIKTIYQNFSQNLVYIPDFARNCSNNTNLV</sequence>
<reference evidence="1 2" key="1">
    <citation type="journal article" date="2018" name="Sci. Rep.">
        <title>Genomic signatures of local adaptation to the degree of environmental predictability in rotifers.</title>
        <authorList>
            <person name="Franch-Gras L."/>
            <person name="Hahn C."/>
            <person name="Garcia-Roger E.M."/>
            <person name="Carmona M.J."/>
            <person name="Serra M."/>
            <person name="Gomez A."/>
        </authorList>
    </citation>
    <scope>NUCLEOTIDE SEQUENCE [LARGE SCALE GENOMIC DNA]</scope>
    <source>
        <strain evidence="1">HYR1</strain>
    </source>
</reference>
<protein>
    <submittedName>
        <fullName evidence="1">Uncharacterized protein</fullName>
    </submittedName>
</protein>
<accession>A0A3M7PB22</accession>
<proteinExistence type="predicted"/>
<dbReference type="AlphaFoldDB" id="A0A3M7PB22"/>